<dbReference type="InterPro" id="IPR014347">
    <property type="entry name" value="Tautomerase/MIF_sf"/>
</dbReference>
<dbReference type="GO" id="GO:0016853">
    <property type="term" value="F:isomerase activity"/>
    <property type="evidence" value="ECO:0007669"/>
    <property type="project" value="UniProtKB-KW"/>
</dbReference>
<keyword evidence="5" id="KW-1185">Reference proteome</keyword>
<evidence type="ECO:0000259" key="3">
    <source>
        <dbReference type="Pfam" id="PF01361"/>
    </source>
</evidence>
<dbReference type="InterPro" id="IPR004370">
    <property type="entry name" value="4-OT-like_dom"/>
</dbReference>
<accession>A0A5J5GNY7</accession>
<feature type="domain" description="4-oxalocrotonate tautomerase-like" evidence="3">
    <location>
        <begin position="2"/>
        <end position="62"/>
    </location>
</feature>
<sequence length="72" mass="7569">MPSIDIQVLEGVFSDTEKAEIITRVTEAFGSVAGATIKGGTSVRIHEVASGSWGYAGKVLTTADALRMREQG</sequence>
<comment type="caution">
    <text evidence="4">The sequence shown here is derived from an EMBL/GenBank/DDBJ whole genome shotgun (WGS) entry which is preliminary data.</text>
</comment>
<dbReference type="Gene3D" id="3.30.429.10">
    <property type="entry name" value="Macrophage Migration Inhibitory Factor"/>
    <property type="match status" value="1"/>
</dbReference>
<evidence type="ECO:0000256" key="2">
    <source>
        <dbReference type="ARBA" id="ARBA00023235"/>
    </source>
</evidence>
<reference evidence="4 5" key="1">
    <citation type="submission" date="2019-09" db="EMBL/GenBank/DDBJ databases">
        <authorList>
            <person name="Park J.-S."/>
            <person name="Choi H.-J."/>
        </authorList>
    </citation>
    <scope>NUCLEOTIDE SEQUENCE [LARGE SCALE GENOMIC DNA]</scope>
    <source>
        <strain evidence="4 5">176SS1-4</strain>
    </source>
</reference>
<keyword evidence="2" id="KW-0413">Isomerase</keyword>
<dbReference type="EMBL" id="VYQE01000002">
    <property type="protein sequence ID" value="KAA9009244.1"/>
    <property type="molecule type" value="Genomic_DNA"/>
</dbReference>
<evidence type="ECO:0000313" key="5">
    <source>
        <dbReference type="Proteomes" id="UP000326554"/>
    </source>
</evidence>
<dbReference type="SUPFAM" id="SSF55331">
    <property type="entry name" value="Tautomerase/MIF"/>
    <property type="match status" value="1"/>
</dbReference>
<dbReference type="Pfam" id="PF01361">
    <property type="entry name" value="Tautomerase"/>
    <property type="match status" value="1"/>
</dbReference>
<comment type="similarity">
    <text evidence="1">Belongs to the 4-oxalocrotonate tautomerase family.</text>
</comment>
<name>A0A5J5GNY7_9RHOB</name>
<proteinExistence type="inferred from homology"/>
<dbReference type="AlphaFoldDB" id="A0A5J5GNY7"/>
<dbReference type="PANTHER" id="PTHR35530">
    <property type="entry name" value="TAUTOMERASE-RELATED"/>
    <property type="match status" value="1"/>
</dbReference>
<evidence type="ECO:0000313" key="4">
    <source>
        <dbReference type="EMBL" id="KAA9009244.1"/>
    </source>
</evidence>
<protein>
    <submittedName>
        <fullName evidence="4">4-oxalocrotonate tautomerase</fullName>
    </submittedName>
</protein>
<dbReference type="PANTHER" id="PTHR35530:SF2">
    <property type="entry name" value="BSL4019 PROTEIN"/>
    <property type="match status" value="1"/>
</dbReference>
<dbReference type="RefSeq" id="WP_150444777.1">
    <property type="nucleotide sequence ID" value="NZ_VYQE01000002.1"/>
</dbReference>
<organism evidence="4 5">
    <name type="scientific">Histidinibacterium aquaticum</name>
    <dbReference type="NCBI Taxonomy" id="2613962"/>
    <lineage>
        <taxon>Bacteria</taxon>
        <taxon>Pseudomonadati</taxon>
        <taxon>Pseudomonadota</taxon>
        <taxon>Alphaproteobacteria</taxon>
        <taxon>Rhodobacterales</taxon>
        <taxon>Paracoccaceae</taxon>
        <taxon>Histidinibacterium</taxon>
    </lineage>
</organism>
<evidence type="ECO:0000256" key="1">
    <source>
        <dbReference type="ARBA" id="ARBA00006723"/>
    </source>
</evidence>
<dbReference type="Proteomes" id="UP000326554">
    <property type="component" value="Unassembled WGS sequence"/>
</dbReference>
<gene>
    <name evidence="4" type="ORF">F3S47_08300</name>
</gene>